<keyword evidence="1" id="KW-0732">Signal</keyword>
<evidence type="ECO:0000256" key="1">
    <source>
        <dbReference type="SAM" id="SignalP"/>
    </source>
</evidence>
<sequence>MLRKPAQVLAVLIATTATAVSLTAIPAMAASWKPYRVYSTSAACHTAGKNITEPGWAEKYKCEWDSPGFLLSLYS</sequence>
<reference evidence="3" key="1">
    <citation type="journal article" date="2019" name="Int. J. Syst. Evol. Microbiol.">
        <title>The Global Catalogue of Microorganisms (GCM) 10K type strain sequencing project: providing services to taxonomists for standard genome sequencing and annotation.</title>
        <authorList>
            <consortium name="The Broad Institute Genomics Platform"/>
            <consortium name="The Broad Institute Genome Sequencing Center for Infectious Disease"/>
            <person name="Wu L."/>
            <person name="Ma J."/>
        </authorList>
    </citation>
    <scope>NUCLEOTIDE SEQUENCE [LARGE SCALE GENOMIC DNA]</scope>
    <source>
        <strain evidence="3">JCM 17326</strain>
    </source>
</reference>
<evidence type="ECO:0008006" key="4">
    <source>
        <dbReference type="Google" id="ProtNLM"/>
    </source>
</evidence>
<comment type="caution">
    <text evidence="2">The sequence shown here is derived from an EMBL/GenBank/DDBJ whole genome shotgun (WGS) entry which is preliminary data.</text>
</comment>
<evidence type="ECO:0000313" key="2">
    <source>
        <dbReference type="EMBL" id="GAA3561185.1"/>
    </source>
</evidence>
<name>A0ABP6X6J5_9ACTN</name>
<proteinExistence type="predicted"/>
<protein>
    <recommendedName>
        <fullName evidence="4">Chitinase</fullName>
    </recommendedName>
</protein>
<dbReference type="EMBL" id="BAABDQ010000009">
    <property type="protein sequence ID" value="GAA3561185.1"/>
    <property type="molecule type" value="Genomic_DNA"/>
</dbReference>
<gene>
    <name evidence="2" type="ORF">GCM10022419_047280</name>
</gene>
<feature type="chain" id="PRO_5046851560" description="Chitinase" evidence="1">
    <location>
        <begin position="20"/>
        <end position="75"/>
    </location>
</feature>
<organism evidence="2 3">
    <name type="scientific">Nonomuraea rosea</name>
    <dbReference type="NCBI Taxonomy" id="638574"/>
    <lineage>
        <taxon>Bacteria</taxon>
        <taxon>Bacillati</taxon>
        <taxon>Actinomycetota</taxon>
        <taxon>Actinomycetes</taxon>
        <taxon>Streptosporangiales</taxon>
        <taxon>Streptosporangiaceae</taxon>
        <taxon>Nonomuraea</taxon>
    </lineage>
</organism>
<evidence type="ECO:0000313" key="3">
    <source>
        <dbReference type="Proteomes" id="UP001500630"/>
    </source>
</evidence>
<feature type="signal peptide" evidence="1">
    <location>
        <begin position="1"/>
        <end position="19"/>
    </location>
</feature>
<accession>A0ABP6X6J5</accession>
<dbReference type="Proteomes" id="UP001500630">
    <property type="component" value="Unassembled WGS sequence"/>
</dbReference>
<keyword evidence="3" id="KW-1185">Reference proteome</keyword>